<dbReference type="Proteomes" id="UP001230649">
    <property type="component" value="Unassembled WGS sequence"/>
</dbReference>
<dbReference type="EMBL" id="JASBWS010000024">
    <property type="protein sequence ID" value="KAJ9110341.1"/>
    <property type="molecule type" value="Genomic_DNA"/>
</dbReference>
<keyword evidence="1" id="KW-0378">Hydrolase</keyword>
<name>A0ACC2WGZ1_9TREE</name>
<keyword evidence="2" id="KW-1185">Reference proteome</keyword>
<evidence type="ECO:0000313" key="1">
    <source>
        <dbReference type="EMBL" id="KAJ9110341.1"/>
    </source>
</evidence>
<keyword evidence="1" id="KW-0067">ATP-binding</keyword>
<gene>
    <name evidence="1" type="primary">RVB1_1</name>
    <name evidence="1" type="ORF">QFC20_002937</name>
</gene>
<evidence type="ECO:0000313" key="2">
    <source>
        <dbReference type="Proteomes" id="UP001230649"/>
    </source>
</evidence>
<proteinExistence type="predicted"/>
<organism evidence="1 2">
    <name type="scientific">Naganishia adeliensis</name>
    <dbReference type="NCBI Taxonomy" id="92952"/>
    <lineage>
        <taxon>Eukaryota</taxon>
        <taxon>Fungi</taxon>
        <taxon>Dikarya</taxon>
        <taxon>Basidiomycota</taxon>
        <taxon>Agaricomycotina</taxon>
        <taxon>Tremellomycetes</taxon>
        <taxon>Filobasidiales</taxon>
        <taxon>Filobasidiaceae</taxon>
        <taxon>Naganishia</taxon>
    </lineage>
</organism>
<keyword evidence="1" id="KW-0347">Helicase</keyword>
<keyword evidence="1" id="KW-0547">Nucleotide-binding</keyword>
<accession>A0ACC2WGZ1</accession>
<reference evidence="1" key="1">
    <citation type="submission" date="2023-04" db="EMBL/GenBank/DDBJ databases">
        <title>Draft Genome sequencing of Naganishia species isolated from polar environments using Oxford Nanopore Technology.</title>
        <authorList>
            <person name="Leo P."/>
            <person name="Venkateswaran K."/>
        </authorList>
    </citation>
    <scope>NUCLEOTIDE SEQUENCE</scope>
    <source>
        <strain evidence="1">MNA-CCFEE 5262</strain>
    </source>
</reference>
<sequence>MSAQLTDITMDAAPAPAPAVTPIAQPTSAAANRDSRIHTHSHIKGLGLGPDGSALPISQGFVGQTQAREALGIHLWLLREGRYSGRPLLLVGPPGTGKGLQALFREKATYKEERKIELSASYDVQETT</sequence>
<comment type="caution">
    <text evidence="1">The sequence shown here is derived from an EMBL/GenBank/DDBJ whole genome shotgun (WGS) entry which is preliminary data.</text>
</comment>
<protein>
    <submittedName>
        <fullName evidence="1">RuvB ATP-dependent DNA helicase pontin</fullName>
    </submittedName>
</protein>